<evidence type="ECO:0000256" key="1">
    <source>
        <dbReference type="SAM" id="Phobius"/>
    </source>
</evidence>
<dbReference type="RefSeq" id="WP_103463252.1">
    <property type="nucleotide sequence ID" value="NZ_CP047152.1"/>
</dbReference>
<reference evidence="2 3" key="1">
    <citation type="submission" date="2016-08" db="EMBL/GenBank/DDBJ databases">
        <authorList>
            <person name="Seilhamer J.J."/>
        </authorList>
    </citation>
    <scope>NUCLEOTIDE SEQUENCE [LARGE SCALE GENOMIC DNA]</scope>
    <source>
        <strain evidence="2 3">KH-18-2</strain>
    </source>
</reference>
<reference evidence="2 3" key="2">
    <citation type="submission" date="2018-03" db="EMBL/GenBank/DDBJ databases">
        <title>Draft genome of Pseudomonas putida strain KH-18-2.</title>
        <authorList>
            <person name="Yoshizawa S."/>
            <person name="Khan N.H."/>
            <person name="Nishimura M."/>
            <person name="Chiura H.X."/>
            <person name="Ogura Y."/>
            <person name="Hayashi T."/>
            <person name="Kogure K."/>
        </authorList>
    </citation>
    <scope>NUCLEOTIDE SEQUENCE [LARGE SCALE GENOMIC DNA]</scope>
    <source>
        <strain evidence="2 3">KH-18-2</strain>
    </source>
</reference>
<dbReference type="EMBL" id="MING01000083">
    <property type="protein sequence ID" value="POG04081.1"/>
    <property type="molecule type" value="Genomic_DNA"/>
</dbReference>
<sequence length="119" mass="13546">MTNIEPGLIALILITAMLIAASAQIIISHKYTEHFESFLPTSRLVSDNIKNYQHAGLLGKTIRTGQIATLLALPKIFIYRGYADIEEIKNFPLREKRILLTLWVIHITLFIALMLSHYL</sequence>
<protein>
    <submittedName>
        <fullName evidence="2">Uncharacterized protein</fullName>
    </submittedName>
</protein>
<organism evidence="2 3">
    <name type="scientific">Pseudomonas putida</name>
    <name type="common">Arthrobacter siderocapsulatus</name>
    <dbReference type="NCBI Taxonomy" id="303"/>
    <lineage>
        <taxon>Bacteria</taxon>
        <taxon>Pseudomonadati</taxon>
        <taxon>Pseudomonadota</taxon>
        <taxon>Gammaproteobacteria</taxon>
        <taxon>Pseudomonadales</taxon>
        <taxon>Pseudomonadaceae</taxon>
        <taxon>Pseudomonas</taxon>
    </lineage>
</organism>
<dbReference type="Proteomes" id="UP000237378">
    <property type="component" value="Unassembled WGS sequence"/>
</dbReference>
<keyword evidence="1" id="KW-0472">Membrane</keyword>
<gene>
    <name evidence="2" type="ORF">BGP82_22765</name>
</gene>
<dbReference type="AlphaFoldDB" id="A0A2S3WRX3"/>
<evidence type="ECO:0000313" key="3">
    <source>
        <dbReference type="Proteomes" id="UP000237378"/>
    </source>
</evidence>
<feature type="transmembrane region" description="Helical" evidence="1">
    <location>
        <begin position="6"/>
        <end position="27"/>
    </location>
</feature>
<name>A0A2S3WRX3_PSEPU</name>
<keyword evidence="1" id="KW-1133">Transmembrane helix</keyword>
<evidence type="ECO:0000313" key="2">
    <source>
        <dbReference type="EMBL" id="POG04081.1"/>
    </source>
</evidence>
<accession>A0A2S3WRX3</accession>
<feature type="transmembrane region" description="Helical" evidence="1">
    <location>
        <begin position="98"/>
        <end position="118"/>
    </location>
</feature>
<keyword evidence="1" id="KW-0812">Transmembrane</keyword>
<proteinExistence type="predicted"/>
<comment type="caution">
    <text evidence="2">The sequence shown here is derived from an EMBL/GenBank/DDBJ whole genome shotgun (WGS) entry which is preliminary data.</text>
</comment>